<dbReference type="Gene3D" id="3.30.460.10">
    <property type="entry name" value="Beta Polymerase, domain 2"/>
    <property type="match status" value="1"/>
</dbReference>
<dbReference type="SMART" id="SM00954">
    <property type="entry name" value="RelA_SpoT"/>
    <property type="match status" value="1"/>
</dbReference>
<dbReference type="PANTHER" id="PTHR21262">
    <property type="entry name" value="GUANOSINE-3',5'-BIS DIPHOSPHATE 3'-PYROPHOSPHOHYDROLASE"/>
    <property type="match status" value="1"/>
</dbReference>
<organism evidence="3 4">
    <name type="scientific">candidate division WWE3 bacterium GW2011_GWC1_41_7</name>
    <dbReference type="NCBI Taxonomy" id="1619119"/>
    <lineage>
        <taxon>Bacteria</taxon>
        <taxon>Katanobacteria</taxon>
    </lineage>
</organism>
<feature type="non-terminal residue" evidence="3">
    <location>
        <position position="310"/>
    </location>
</feature>
<feature type="domain" description="HD/PDEase" evidence="1">
    <location>
        <begin position="27"/>
        <end position="142"/>
    </location>
</feature>
<dbReference type="Pfam" id="PF04607">
    <property type="entry name" value="RelA_SpoT"/>
    <property type="match status" value="1"/>
</dbReference>
<feature type="domain" description="RelA/SpoT" evidence="2">
    <location>
        <begin position="224"/>
        <end position="310"/>
    </location>
</feature>
<dbReference type="Proteomes" id="UP000034507">
    <property type="component" value="Unassembled WGS sequence"/>
</dbReference>
<evidence type="ECO:0000313" key="3">
    <source>
        <dbReference type="EMBL" id="KKS20920.1"/>
    </source>
</evidence>
<comment type="caution">
    <text evidence="3">The sequence shown here is derived from an EMBL/GenBank/DDBJ whole genome shotgun (WGS) entry which is preliminary data.</text>
</comment>
<dbReference type="EMBL" id="LCBX01000012">
    <property type="protein sequence ID" value="KKS20920.1"/>
    <property type="molecule type" value="Genomic_DNA"/>
</dbReference>
<dbReference type="InterPro" id="IPR007685">
    <property type="entry name" value="RelA_SpoT"/>
</dbReference>
<protein>
    <submittedName>
        <fullName evidence="3">(P)ppGpp synthetase</fullName>
    </submittedName>
</protein>
<dbReference type="SUPFAM" id="SSF81301">
    <property type="entry name" value="Nucleotidyltransferase"/>
    <property type="match status" value="1"/>
</dbReference>
<dbReference type="GO" id="GO:0005886">
    <property type="term" value="C:plasma membrane"/>
    <property type="evidence" value="ECO:0007669"/>
    <property type="project" value="TreeGrafter"/>
</dbReference>
<proteinExistence type="predicted"/>
<reference evidence="3 4" key="1">
    <citation type="journal article" date="2015" name="Nature">
        <title>rRNA introns, odd ribosomes, and small enigmatic genomes across a large radiation of phyla.</title>
        <authorList>
            <person name="Brown C.T."/>
            <person name="Hug L.A."/>
            <person name="Thomas B.C."/>
            <person name="Sharon I."/>
            <person name="Castelle C.J."/>
            <person name="Singh A."/>
            <person name="Wilkins M.J."/>
            <person name="Williams K.H."/>
            <person name="Banfield J.F."/>
        </authorList>
    </citation>
    <scope>NUCLEOTIDE SEQUENCE [LARGE SCALE GENOMIC DNA]</scope>
</reference>
<sequence>MNIKQTKRIEEAIQVAKQLHEGHKRASGEYFYEHTIRVYDKLKKLGVKDEDTLIAAILHQALEIGPAVEAEIAKKFGPDVLKMIQNYKKLSDIKIEQDSPKKYNEKYVLQTYINTADDIRTLVIRLADKIDNLETSFALSKEKRLDNAHKALYFYAPLARIIGMGKLAVQLENNAFKIMFPGDYRHLERVFNKRLPKIDKTTYDLEKLIRSLLEEHNINAKIYCRTKHLYGIFRKANYWRSMGRNPGRNYENMHDLVGMRIVVNNEEECYFVENTLNQLLEAVEDQRKDYIRKPKQSGYKSIHNVYKVTK</sequence>
<dbReference type="Pfam" id="PF13328">
    <property type="entry name" value="HD_4"/>
    <property type="match status" value="1"/>
</dbReference>
<dbReference type="SMART" id="SM00471">
    <property type="entry name" value="HDc"/>
    <property type="match status" value="1"/>
</dbReference>
<dbReference type="CDD" id="cd05399">
    <property type="entry name" value="NT_Rel-Spo_like"/>
    <property type="match status" value="1"/>
</dbReference>
<name>A0A0G0X7J4_UNCKA</name>
<dbReference type="GO" id="GO:0015969">
    <property type="term" value="P:guanosine tetraphosphate metabolic process"/>
    <property type="evidence" value="ECO:0007669"/>
    <property type="project" value="InterPro"/>
</dbReference>
<dbReference type="InterPro" id="IPR043519">
    <property type="entry name" value="NT_sf"/>
</dbReference>
<evidence type="ECO:0000313" key="4">
    <source>
        <dbReference type="Proteomes" id="UP000034507"/>
    </source>
</evidence>
<dbReference type="PANTHER" id="PTHR21262:SF31">
    <property type="entry name" value="GTP PYROPHOSPHOKINASE"/>
    <property type="match status" value="1"/>
</dbReference>
<evidence type="ECO:0000259" key="2">
    <source>
        <dbReference type="SMART" id="SM00954"/>
    </source>
</evidence>
<gene>
    <name evidence="3" type="ORF">UU77_C0012G0001</name>
</gene>
<dbReference type="AlphaFoldDB" id="A0A0G0X7J4"/>
<dbReference type="InterPro" id="IPR003607">
    <property type="entry name" value="HD/PDEase_dom"/>
</dbReference>
<accession>A0A0G0X7J4</accession>
<evidence type="ECO:0000259" key="1">
    <source>
        <dbReference type="SMART" id="SM00471"/>
    </source>
</evidence>
<dbReference type="Gene3D" id="1.10.3210.10">
    <property type="entry name" value="Hypothetical protein af1432"/>
    <property type="match status" value="1"/>
</dbReference>
<dbReference type="SUPFAM" id="SSF109604">
    <property type="entry name" value="HD-domain/PDEase-like"/>
    <property type="match status" value="1"/>
</dbReference>